<dbReference type="EMBL" id="HG996470">
    <property type="protein sequence ID" value="CAG1837690.1"/>
    <property type="molecule type" value="Genomic_DNA"/>
</dbReference>
<protein>
    <submittedName>
        <fullName evidence="1">(wild Malaysian banana) hypothetical protein</fullName>
    </submittedName>
</protein>
<dbReference type="AlphaFoldDB" id="A0A804J1K3"/>
<dbReference type="Proteomes" id="UP000012960">
    <property type="component" value="Unplaced"/>
</dbReference>
<dbReference type="Gramene" id="Ma05_t06340.2">
    <property type="protein sequence ID" value="Ma05_p06340.2"/>
    <property type="gene ID" value="Ma05_g06340"/>
</dbReference>
<dbReference type="OMA" id="LHITHFH"/>
<organism evidence="2 3">
    <name type="scientific">Musa acuminata subsp. malaccensis</name>
    <name type="common">Wild banana</name>
    <name type="synonym">Musa malaccensis</name>
    <dbReference type="NCBI Taxonomy" id="214687"/>
    <lineage>
        <taxon>Eukaryota</taxon>
        <taxon>Viridiplantae</taxon>
        <taxon>Streptophyta</taxon>
        <taxon>Embryophyta</taxon>
        <taxon>Tracheophyta</taxon>
        <taxon>Spermatophyta</taxon>
        <taxon>Magnoliopsida</taxon>
        <taxon>Liliopsida</taxon>
        <taxon>Zingiberales</taxon>
        <taxon>Musaceae</taxon>
        <taxon>Musa</taxon>
    </lineage>
</organism>
<proteinExistence type="predicted"/>
<evidence type="ECO:0000313" key="1">
    <source>
        <dbReference type="EMBL" id="CAG1837690.1"/>
    </source>
</evidence>
<gene>
    <name evidence="1" type="ORF">GSMUA_258670.1</name>
</gene>
<reference evidence="2" key="2">
    <citation type="submission" date="2021-05" db="UniProtKB">
        <authorList>
            <consortium name="EnsemblPlants"/>
        </authorList>
    </citation>
    <scope>IDENTIFICATION</scope>
    <source>
        <strain evidence="2">subsp. malaccensis</strain>
    </source>
</reference>
<dbReference type="EnsemblPlants" id="Ma05_t06340.2">
    <property type="protein sequence ID" value="Ma05_p06340.2"/>
    <property type="gene ID" value="Ma05_g06340"/>
</dbReference>
<reference evidence="1" key="1">
    <citation type="submission" date="2021-03" db="EMBL/GenBank/DDBJ databases">
        <authorList>
            <consortium name="Genoscope - CEA"/>
            <person name="William W."/>
        </authorList>
    </citation>
    <scope>NUCLEOTIDE SEQUENCE</scope>
    <source>
        <strain evidence="1">Doubled-haploid Pahang</strain>
    </source>
</reference>
<dbReference type="EnsemblPlants" id="Ma05_t06340.1">
    <property type="protein sequence ID" value="Ma05_p06340.1"/>
    <property type="gene ID" value="Ma05_g06340"/>
</dbReference>
<dbReference type="FunCoup" id="A0A804J1K3">
    <property type="interactions" value="458"/>
</dbReference>
<dbReference type="Gramene" id="Ma05_t06340.1">
    <property type="protein sequence ID" value="Ma05_p06340.1"/>
    <property type="gene ID" value="Ma05_g06340"/>
</dbReference>
<keyword evidence="3" id="KW-1185">Reference proteome</keyword>
<name>A0A804J1K3_MUSAM</name>
<evidence type="ECO:0000313" key="2">
    <source>
        <dbReference type="EnsemblPlants" id="Ma05_p06340.2"/>
    </source>
</evidence>
<dbReference type="InParanoid" id="A0A804J1K3"/>
<accession>A0A804J1K3</accession>
<sequence length="94" mass="9894">MASRCCSISRPALSFLKHAAKRPARTFVAPNASSLPCPPSRSGSVYRELGSLRTLLPLHSAVSSARLISRLGIDACGSSSSRSLSQELGLSVPR</sequence>
<evidence type="ECO:0000313" key="3">
    <source>
        <dbReference type="Proteomes" id="UP000012960"/>
    </source>
</evidence>